<keyword evidence="1" id="KW-0521">NADP</keyword>
<dbReference type="CDD" id="cd19145">
    <property type="entry name" value="AKR_AKR13D1"/>
    <property type="match status" value="1"/>
</dbReference>
<dbReference type="Gene3D" id="3.20.20.100">
    <property type="entry name" value="NADP-dependent oxidoreductase domain"/>
    <property type="match status" value="1"/>
</dbReference>
<dbReference type="EMBL" id="JAMRDG010000001">
    <property type="protein sequence ID" value="KAJ3702767.1"/>
    <property type="molecule type" value="Genomic_DNA"/>
</dbReference>
<organism evidence="4 5">
    <name type="scientific">Rhynchospora tenuis</name>
    <dbReference type="NCBI Taxonomy" id="198213"/>
    <lineage>
        <taxon>Eukaryota</taxon>
        <taxon>Viridiplantae</taxon>
        <taxon>Streptophyta</taxon>
        <taxon>Embryophyta</taxon>
        <taxon>Tracheophyta</taxon>
        <taxon>Spermatophyta</taxon>
        <taxon>Magnoliopsida</taxon>
        <taxon>Liliopsida</taxon>
        <taxon>Poales</taxon>
        <taxon>Cyperaceae</taxon>
        <taxon>Cyperoideae</taxon>
        <taxon>Rhynchosporeae</taxon>
        <taxon>Rhynchospora</taxon>
    </lineage>
</organism>
<dbReference type="InterPro" id="IPR023210">
    <property type="entry name" value="NADP_OxRdtase_dom"/>
</dbReference>
<dbReference type="Pfam" id="PF00248">
    <property type="entry name" value="Aldo_ket_red"/>
    <property type="match status" value="1"/>
</dbReference>
<keyword evidence="2" id="KW-0560">Oxidoreductase</keyword>
<comment type="caution">
    <text evidence="4">The sequence shown here is derived from an EMBL/GenBank/DDBJ whole genome shotgun (WGS) entry which is preliminary data.</text>
</comment>
<evidence type="ECO:0000256" key="2">
    <source>
        <dbReference type="ARBA" id="ARBA00023002"/>
    </source>
</evidence>
<evidence type="ECO:0000256" key="1">
    <source>
        <dbReference type="ARBA" id="ARBA00022857"/>
    </source>
</evidence>
<dbReference type="GO" id="GO:0016491">
    <property type="term" value="F:oxidoreductase activity"/>
    <property type="evidence" value="ECO:0007669"/>
    <property type="project" value="UniProtKB-KW"/>
</dbReference>
<evidence type="ECO:0000313" key="4">
    <source>
        <dbReference type="EMBL" id="KAJ3702767.1"/>
    </source>
</evidence>
<evidence type="ECO:0000259" key="3">
    <source>
        <dbReference type="Pfam" id="PF00248"/>
    </source>
</evidence>
<name>A0AAD5ZRJ4_9POAL</name>
<sequence>MESSEQIEIPRVKLGSQGMEVSRLGLGCMGLTGVYNYPLSEEAGIAVIKEAFNKGITFFDTSDVYGPKTNEILIGKALRQLPREKIQLATKFGIAGFNSNGMSVKGNPEYVRACCEASLDRLGVDYIDLYYQHRVDQSVPIEETMGELKKLVQEGKLKYIGLSEASPDTIRRAHAVHPITCVQMEWSLWTRDIEEEIVPLCRELGIAIVPYSPLGRGFFGGKAITEAISSEIFLARIPRLLGENLEKNKELYARLEKLSRKHNCAPAQLGLAWVLHHGEDVVPIPGTTKVKNLEINIGSLKVKLSEDDLKEISEAVSVDEVAGPRLDDTMEPFSWRFANTPLRK</sequence>
<protein>
    <recommendedName>
        <fullName evidence="3">NADP-dependent oxidoreductase domain-containing protein</fullName>
    </recommendedName>
</protein>
<dbReference type="PANTHER" id="PTHR43625">
    <property type="entry name" value="AFLATOXIN B1 ALDEHYDE REDUCTASE"/>
    <property type="match status" value="1"/>
</dbReference>
<proteinExistence type="predicted"/>
<reference evidence="4 5" key="1">
    <citation type="journal article" date="2022" name="Cell">
        <title>Repeat-based holocentromeres influence genome architecture and karyotype evolution.</title>
        <authorList>
            <person name="Hofstatter P.G."/>
            <person name="Thangavel G."/>
            <person name="Lux T."/>
            <person name="Neumann P."/>
            <person name="Vondrak T."/>
            <person name="Novak P."/>
            <person name="Zhang M."/>
            <person name="Costa L."/>
            <person name="Castellani M."/>
            <person name="Scott A."/>
            <person name="Toegelov H."/>
            <person name="Fuchs J."/>
            <person name="Mata-Sucre Y."/>
            <person name="Dias Y."/>
            <person name="Vanzela A.L.L."/>
            <person name="Huettel B."/>
            <person name="Almeida C.C.S."/>
            <person name="Simkova H."/>
            <person name="Souza G."/>
            <person name="Pedrosa-Harand A."/>
            <person name="Macas J."/>
            <person name="Mayer K.F.X."/>
            <person name="Houben A."/>
            <person name="Marques A."/>
        </authorList>
    </citation>
    <scope>NUCLEOTIDE SEQUENCE [LARGE SCALE GENOMIC DNA]</scope>
    <source>
        <strain evidence="4">RhyTen1mFocal</strain>
    </source>
</reference>
<dbReference type="AlphaFoldDB" id="A0AAD5ZRJ4"/>
<dbReference type="InterPro" id="IPR036812">
    <property type="entry name" value="NAD(P)_OxRdtase_dom_sf"/>
</dbReference>
<dbReference type="SUPFAM" id="SSF51430">
    <property type="entry name" value="NAD(P)-linked oxidoreductase"/>
    <property type="match status" value="1"/>
</dbReference>
<dbReference type="PANTHER" id="PTHR43625:SF79">
    <property type="entry name" value="PROTEIN PCNT115, PUTATIVE, EXPRESSED-RELATED"/>
    <property type="match status" value="1"/>
</dbReference>
<accession>A0AAD5ZRJ4</accession>
<dbReference type="InterPro" id="IPR050791">
    <property type="entry name" value="Aldo-Keto_reductase"/>
</dbReference>
<feature type="domain" description="NADP-dependent oxidoreductase" evidence="3">
    <location>
        <begin position="23"/>
        <end position="315"/>
    </location>
</feature>
<dbReference type="Proteomes" id="UP001210211">
    <property type="component" value="Unassembled WGS sequence"/>
</dbReference>
<gene>
    <name evidence="4" type="ORF">LUZ61_006472</name>
</gene>
<dbReference type="GO" id="GO:0005737">
    <property type="term" value="C:cytoplasm"/>
    <property type="evidence" value="ECO:0007669"/>
    <property type="project" value="TreeGrafter"/>
</dbReference>
<evidence type="ECO:0000313" key="5">
    <source>
        <dbReference type="Proteomes" id="UP001210211"/>
    </source>
</evidence>
<keyword evidence="5" id="KW-1185">Reference proteome</keyword>